<dbReference type="AlphaFoldDB" id="A0AAV7WC08"/>
<keyword evidence="2" id="KW-0489">Methyltransferase</keyword>
<evidence type="ECO:0000256" key="4">
    <source>
        <dbReference type="ARBA" id="ARBA00022691"/>
    </source>
</evidence>
<sequence>MFVLPGFRKIPFKLKVPYLPSGRVQCENVMKLLKGRQGRLVDLGSGDGRLVLTAASMGLQCTGYELNPILLLFAKTQARWRGISHGQATFVNKDFWMADMSSFNNVTIFLAPNVMGPLEQKLSTELPEDARVIACRFPFPNWPPTCSEGSGLDQVWAYDMKSMKKKALLHKNTFSVFSCQSEGF</sequence>
<dbReference type="Gene3D" id="3.40.50.150">
    <property type="entry name" value="Vaccinia Virus protein VP39"/>
    <property type="match status" value="1"/>
</dbReference>
<comment type="caution">
    <text evidence="5">The sequence shown here is derived from an EMBL/GenBank/DDBJ whole genome shotgun (WGS) entry which is preliminary data.</text>
</comment>
<dbReference type="GO" id="GO:0005739">
    <property type="term" value="C:mitochondrion"/>
    <property type="evidence" value="ECO:0007669"/>
    <property type="project" value="TreeGrafter"/>
</dbReference>
<evidence type="ECO:0000256" key="2">
    <source>
        <dbReference type="ARBA" id="ARBA00022603"/>
    </source>
</evidence>
<proteinExistence type="inferred from homology"/>
<keyword evidence="3" id="KW-0808">Transferase</keyword>
<dbReference type="GO" id="GO:0032259">
    <property type="term" value="P:methylation"/>
    <property type="evidence" value="ECO:0007669"/>
    <property type="project" value="UniProtKB-KW"/>
</dbReference>
<comment type="similarity">
    <text evidence="1">Belongs to the ANT/ATPSC lysine N-methyltransferase family.</text>
</comment>
<dbReference type="InterPro" id="IPR029063">
    <property type="entry name" value="SAM-dependent_MTases_sf"/>
</dbReference>
<accession>A0AAV7WC08</accession>
<dbReference type="SUPFAM" id="SSF53335">
    <property type="entry name" value="S-adenosyl-L-methionine-dependent methyltransferases"/>
    <property type="match status" value="1"/>
</dbReference>
<name>A0AAV7WC08_PLEWA</name>
<dbReference type="InterPro" id="IPR026170">
    <property type="entry name" value="FAM173A/B"/>
</dbReference>
<dbReference type="PANTHER" id="PTHR13610:SF18">
    <property type="entry name" value="SI:DKEY-190G11.3"/>
    <property type="match status" value="1"/>
</dbReference>
<evidence type="ECO:0000313" key="5">
    <source>
        <dbReference type="EMBL" id="KAJ1209820.1"/>
    </source>
</evidence>
<keyword evidence="6" id="KW-1185">Reference proteome</keyword>
<organism evidence="5 6">
    <name type="scientific">Pleurodeles waltl</name>
    <name type="common">Iberian ribbed newt</name>
    <dbReference type="NCBI Taxonomy" id="8319"/>
    <lineage>
        <taxon>Eukaryota</taxon>
        <taxon>Metazoa</taxon>
        <taxon>Chordata</taxon>
        <taxon>Craniata</taxon>
        <taxon>Vertebrata</taxon>
        <taxon>Euteleostomi</taxon>
        <taxon>Amphibia</taxon>
        <taxon>Batrachia</taxon>
        <taxon>Caudata</taxon>
        <taxon>Salamandroidea</taxon>
        <taxon>Salamandridae</taxon>
        <taxon>Pleurodelinae</taxon>
        <taxon>Pleurodeles</taxon>
    </lineage>
</organism>
<protein>
    <submittedName>
        <fullName evidence="5">Uncharacterized protein</fullName>
    </submittedName>
</protein>
<evidence type="ECO:0000313" key="6">
    <source>
        <dbReference type="Proteomes" id="UP001066276"/>
    </source>
</evidence>
<keyword evidence="4" id="KW-0949">S-adenosyl-L-methionine</keyword>
<reference evidence="5" key="1">
    <citation type="journal article" date="2022" name="bioRxiv">
        <title>Sequencing and chromosome-scale assembly of the giantPleurodeles waltlgenome.</title>
        <authorList>
            <person name="Brown T."/>
            <person name="Elewa A."/>
            <person name="Iarovenko S."/>
            <person name="Subramanian E."/>
            <person name="Araus A.J."/>
            <person name="Petzold A."/>
            <person name="Susuki M."/>
            <person name="Suzuki K.-i.T."/>
            <person name="Hayashi T."/>
            <person name="Toyoda A."/>
            <person name="Oliveira C."/>
            <person name="Osipova E."/>
            <person name="Leigh N.D."/>
            <person name="Simon A."/>
            <person name="Yun M.H."/>
        </authorList>
    </citation>
    <scope>NUCLEOTIDE SEQUENCE</scope>
    <source>
        <strain evidence="5">20211129_DDA</strain>
        <tissue evidence="5">Liver</tissue>
    </source>
</reference>
<dbReference type="GO" id="GO:0016279">
    <property type="term" value="F:protein-lysine N-methyltransferase activity"/>
    <property type="evidence" value="ECO:0007669"/>
    <property type="project" value="InterPro"/>
</dbReference>
<evidence type="ECO:0000256" key="3">
    <source>
        <dbReference type="ARBA" id="ARBA00022679"/>
    </source>
</evidence>
<gene>
    <name evidence="5" type="ORF">NDU88_005192</name>
</gene>
<dbReference type="GO" id="GO:1905706">
    <property type="term" value="P:regulation of mitochondrial ATP synthesis coupled proton transport"/>
    <property type="evidence" value="ECO:0007669"/>
    <property type="project" value="TreeGrafter"/>
</dbReference>
<evidence type="ECO:0000256" key="1">
    <source>
        <dbReference type="ARBA" id="ARBA00010633"/>
    </source>
</evidence>
<dbReference type="Proteomes" id="UP001066276">
    <property type="component" value="Chromosome 1_2"/>
</dbReference>
<dbReference type="PANTHER" id="PTHR13610">
    <property type="entry name" value="METHYLTRANSFERASE DOMAIN-CONTAINING PROTEIN"/>
    <property type="match status" value="1"/>
</dbReference>
<dbReference type="EMBL" id="JANPWB010000002">
    <property type="protein sequence ID" value="KAJ1209820.1"/>
    <property type="molecule type" value="Genomic_DNA"/>
</dbReference>